<feature type="non-terminal residue" evidence="2">
    <location>
        <position position="62"/>
    </location>
</feature>
<dbReference type="InterPro" id="IPR012902">
    <property type="entry name" value="N_methyl_site"/>
</dbReference>
<dbReference type="AlphaFoldDB" id="A0A2G1BQM1"/>
<gene>
    <name evidence="2" type="ORF">CSC81_18185</name>
</gene>
<organism evidence="2 3">
    <name type="scientific">Tenacibaculum discolor</name>
    <dbReference type="NCBI Taxonomy" id="361581"/>
    <lineage>
        <taxon>Bacteria</taxon>
        <taxon>Pseudomonadati</taxon>
        <taxon>Bacteroidota</taxon>
        <taxon>Flavobacteriia</taxon>
        <taxon>Flavobacteriales</taxon>
        <taxon>Flavobacteriaceae</taxon>
        <taxon>Tenacibaculum</taxon>
    </lineage>
</organism>
<sequence length="62" mass="6583">MAHPSPRNQYGFSMVEIMVGLAIGLATVVIMLQMLKNADASKRISAGGNDAQMNGTLALYTL</sequence>
<evidence type="ECO:0000256" key="1">
    <source>
        <dbReference type="SAM" id="Phobius"/>
    </source>
</evidence>
<dbReference type="Proteomes" id="UP000222163">
    <property type="component" value="Unassembled WGS sequence"/>
</dbReference>
<evidence type="ECO:0000313" key="2">
    <source>
        <dbReference type="EMBL" id="PHN95865.1"/>
    </source>
</evidence>
<keyword evidence="1" id="KW-0812">Transmembrane</keyword>
<proteinExistence type="predicted"/>
<feature type="transmembrane region" description="Helical" evidence="1">
    <location>
        <begin position="12"/>
        <end position="35"/>
    </location>
</feature>
<dbReference type="EMBL" id="PDUU01000938">
    <property type="protein sequence ID" value="PHN95865.1"/>
    <property type="molecule type" value="Genomic_DNA"/>
</dbReference>
<dbReference type="NCBIfam" id="TIGR02532">
    <property type="entry name" value="IV_pilin_GFxxxE"/>
    <property type="match status" value="1"/>
</dbReference>
<keyword evidence="1" id="KW-0472">Membrane</keyword>
<reference evidence="2 3" key="1">
    <citation type="journal article" date="2016" name="Nat. Commun.">
        <title>Microbial interactions lead to rapid micro-scale successions on model marine particles.</title>
        <authorList>
            <person name="Datta M.S."/>
            <person name="Sliwerska E."/>
            <person name="Gore J."/>
            <person name="Polz M.F."/>
            <person name="Cordero O.X."/>
        </authorList>
    </citation>
    <scope>NUCLEOTIDE SEQUENCE [LARGE SCALE GENOMIC DNA]</scope>
    <source>
        <strain evidence="2 3">4G03</strain>
    </source>
</reference>
<protein>
    <submittedName>
        <fullName evidence="2">Pilus assembly protein PilW</fullName>
    </submittedName>
</protein>
<accession>A0A2G1BQM1</accession>
<keyword evidence="1" id="KW-1133">Transmembrane helix</keyword>
<comment type="caution">
    <text evidence="2">The sequence shown here is derived from an EMBL/GenBank/DDBJ whole genome shotgun (WGS) entry which is preliminary data.</text>
</comment>
<dbReference type="Pfam" id="PF07963">
    <property type="entry name" value="N_methyl"/>
    <property type="match status" value="1"/>
</dbReference>
<dbReference type="RefSeq" id="WP_141554258.1">
    <property type="nucleotide sequence ID" value="NZ_PDUU01000938.1"/>
</dbReference>
<evidence type="ECO:0000313" key="3">
    <source>
        <dbReference type="Proteomes" id="UP000222163"/>
    </source>
</evidence>
<name>A0A2G1BQM1_9FLAO</name>